<evidence type="ECO:0000313" key="3">
    <source>
        <dbReference type="Proteomes" id="UP000316167"/>
    </source>
</evidence>
<gene>
    <name evidence="2" type="ORF">IQ13_1045</name>
</gene>
<evidence type="ECO:0000313" key="2">
    <source>
        <dbReference type="EMBL" id="TWI85876.1"/>
    </source>
</evidence>
<comment type="caution">
    <text evidence="2">The sequence shown here is derived from an EMBL/GenBank/DDBJ whole genome shotgun (WGS) entry which is preliminary data.</text>
</comment>
<reference evidence="2 3" key="1">
    <citation type="journal article" date="2015" name="Stand. Genomic Sci.">
        <title>Genomic Encyclopedia of Bacterial and Archaeal Type Strains, Phase III: the genomes of soil and plant-associated and newly described type strains.</title>
        <authorList>
            <person name="Whitman W.B."/>
            <person name="Woyke T."/>
            <person name="Klenk H.P."/>
            <person name="Zhou Y."/>
            <person name="Lilburn T.G."/>
            <person name="Beck B.J."/>
            <person name="De Vos P."/>
            <person name="Vandamme P."/>
            <person name="Eisen J.A."/>
            <person name="Garrity G."/>
            <person name="Hugenholtz P."/>
            <person name="Kyrpides N.C."/>
        </authorList>
    </citation>
    <scope>NUCLEOTIDE SEQUENCE [LARGE SCALE GENOMIC DNA]</scope>
    <source>
        <strain evidence="2 3">CGMCC 1.7271</strain>
    </source>
</reference>
<dbReference type="EMBL" id="VLLE01000002">
    <property type="protein sequence ID" value="TWI85876.1"/>
    <property type="molecule type" value="Genomic_DNA"/>
</dbReference>
<protein>
    <submittedName>
        <fullName evidence="2">Uncharacterized protein</fullName>
    </submittedName>
</protein>
<keyword evidence="3" id="KW-1185">Reference proteome</keyword>
<dbReference type="Proteomes" id="UP000316167">
    <property type="component" value="Unassembled WGS sequence"/>
</dbReference>
<dbReference type="AlphaFoldDB" id="A0A562SYV4"/>
<feature type="compositionally biased region" description="Basic and acidic residues" evidence="1">
    <location>
        <begin position="34"/>
        <end position="45"/>
    </location>
</feature>
<accession>A0A562SYV4</accession>
<feature type="compositionally biased region" description="Polar residues" evidence="1">
    <location>
        <begin position="23"/>
        <end position="32"/>
    </location>
</feature>
<sequence>MPLNKGHYAGIATDNFQEANYNNVKPTTNARTNHPIEKKIKLPPS</sequence>
<feature type="region of interest" description="Disordered" evidence="1">
    <location>
        <begin position="23"/>
        <end position="45"/>
    </location>
</feature>
<proteinExistence type="predicted"/>
<organism evidence="2 3">
    <name type="scientific">Lacibacter cauensis</name>
    <dbReference type="NCBI Taxonomy" id="510947"/>
    <lineage>
        <taxon>Bacteria</taxon>
        <taxon>Pseudomonadati</taxon>
        <taxon>Bacteroidota</taxon>
        <taxon>Chitinophagia</taxon>
        <taxon>Chitinophagales</taxon>
        <taxon>Chitinophagaceae</taxon>
        <taxon>Lacibacter</taxon>
    </lineage>
</organism>
<name>A0A562SYV4_9BACT</name>
<evidence type="ECO:0000256" key="1">
    <source>
        <dbReference type="SAM" id="MobiDB-lite"/>
    </source>
</evidence>